<dbReference type="RefSeq" id="WP_013558034.1">
    <property type="nucleotide sequence ID" value="NC_014958.1"/>
</dbReference>
<proteinExistence type="predicted"/>
<dbReference type="STRING" id="709986.Deima_2901"/>
<name>E8UBU1_DEIML</name>
<protein>
    <submittedName>
        <fullName evidence="2">Uncharacterized protein</fullName>
    </submittedName>
</protein>
<evidence type="ECO:0000256" key="1">
    <source>
        <dbReference type="SAM" id="Phobius"/>
    </source>
</evidence>
<keyword evidence="3" id="KW-1185">Reference proteome</keyword>
<keyword evidence="1" id="KW-0812">Transmembrane</keyword>
<reference evidence="2 3" key="1">
    <citation type="journal article" date="2011" name="Stand. Genomic Sci.">
        <title>Complete genome sequence of Deinococcus maricopensis type strain (LB-34).</title>
        <authorList>
            <person name="Pukall R."/>
            <person name="Zeytun A."/>
            <person name="Lucas S."/>
            <person name="Lapidus A."/>
            <person name="Hammon N."/>
            <person name="Deshpande S."/>
            <person name="Nolan M."/>
            <person name="Cheng J.F."/>
            <person name="Pitluck S."/>
            <person name="Liolios K."/>
            <person name="Pagani I."/>
            <person name="Mikhailova N."/>
            <person name="Ivanova N."/>
            <person name="Mavromatis K."/>
            <person name="Pati A."/>
            <person name="Tapia R."/>
            <person name="Han C."/>
            <person name="Goodwin L."/>
            <person name="Chen A."/>
            <person name="Palaniappan K."/>
            <person name="Land M."/>
            <person name="Hauser L."/>
            <person name="Chang Y.J."/>
            <person name="Jeffries C.D."/>
            <person name="Brambilla E.M."/>
            <person name="Rohde M."/>
            <person name="Goker M."/>
            <person name="Detter J.C."/>
            <person name="Woyke T."/>
            <person name="Bristow J."/>
            <person name="Eisen J.A."/>
            <person name="Markowitz V."/>
            <person name="Hugenholtz P."/>
            <person name="Kyrpides N.C."/>
            <person name="Klenk H.P."/>
        </authorList>
    </citation>
    <scope>NUCLEOTIDE SEQUENCE [LARGE SCALE GENOMIC DNA]</scope>
    <source>
        <strain evidence="3">DSM 21211 / LMG 22137 / NRRL B-23946 / LB-34</strain>
    </source>
</reference>
<dbReference type="KEGG" id="dmr:Deima_2901"/>
<dbReference type="AlphaFoldDB" id="E8UBU1"/>
<organism evidence="2 3">
    <name type="scientific">Deinococcus maricopensis (strain DSM 21211 / LMG 22137 / NRRL B-23946 / LB-34)</name>
    <dbReference type="NCBI Taxonomy" id="709986"/>
    <lineage>
        <taxon>Bacteria</taxon>
        <taxon>Thermotogati</taxon>
        <taxon>Deinococcota</taxon>
        <taxon>Deinococci</taxon>
        <taxon>Deinococcales</taxon>
        <taxon>Deinococcaceae</taxon>
        <taxon>Deinococcus</taxon>
    </lineage>
</organism>
<gene>
    <name evidence="2" type="ordered locus">Deima_2901</name>
</gene>
<reference evidence="3" key="2">
    <citation type="submission" date="2011-01" db="EMBL/GenBank/DDBJ databases">
        <title>The complete genome of Deinococcus maricopensis DSM 21211.</title>
        <authorList>
            <consortium name="US DOE Joint Genome Institute (JGI-PGF)"/>
            <person name="Lucas S."/>
            <person name="Copeland A."/>
            <person name="Lapidus A."/>
            <person name="Goodwin L."/>
            <person name="Pitluck S."/>
            <person name="Kyrpides N."/>
            <person name="Mavromatis K."/>
            <person name="Pagani I."/>
            <person name="Ivanova N."/>
            <person name="Ovchinnikova G."/>
            <person name="Zeytun A."/>
            <person name="Detter J.C."/>
            <person name="Han C."/>
            <person name="Land M."/>
            <person name="Hauser L."/>
            <person name="Markowitz V."/>
            <person name="Cheng J.-F."/>
            <person name="Hugenholtz P."/>
            <person name="Woyke T."/>
            <person name="Wu D."/>
            <person name="Pukall R."/>
            <person name="Gehrich-Schroeter G."/>
            <person name="Brambilla E."/>
            <person name="Klenk H.-P."/>
            <person name="Eisen J.A."/>
        </authorList>
    </citation>
    <scope>NUCLEOTIDE SEQUENCE [LARGE SCALE GENOMIC DNA]</scope>
    <source>
        <strain evidence="3">DSM 21211 / LMG 22137 / NRRL B-23946 / LB-34</strain>
    </source>
</reference>
<dbReference type="HOGENOM" id="CLU_2492684_0_0_0"/>
<keyword evidence="1" id="KW-1133">Transmembrane helix</keyword>
<evidence type="ECO:0000313" key="3">
    <source>
        <dbReference type="Proteomes" id="UP000008635"/>
    </source>
</evidence>
<dbReference type="EMBL" id="CP002454">
    <property type="protein sequence ID" value="ADV68530.1"/>
    <property type="molecule type" value="Genomic_DNA"/>
</dbReference>
<feature type="transmembrane region" description="Helical" evidence="1">
    <location>
        <begin position="42"/>
        <end position="60"/>
    </location>
</feature>
<evidence type="ECO:0000313" key="2">
    <source>
        <dbReference type="EMBL" id="ADV68530.1"/>
    </source>
</evidence>
<accession>E8UBU1</accession>
<dbReference type="Proteomes" id="UP000008635">
    <property type="component" value="Chromosome"/>
</dbReference>
<sequence length="86" mass="8752" precursor="true">MTPGHPRLLLAAGVAALGTLVLLLFAARTPEAPGPAGWLLRWGLPMTGALLAAAALAQWSGDRRARLLLAAAALPLLAHVAARMAA</sequence>
<keyword evidence="1" id="KW-0472">Membrane</keyword>